<evidence type="ECO:0000313" key="8">
    <source>
        <dbReference type="Proteomes" id="UP000267342"/>
    </source>
</evidence>
<evidence type="ECO:0000256" key="4">
    <source>
        <dbReference type="ARBA" id="ARBA00022840"/>
    </source>
</evidence>
<dbReference type="InterPro" id="IPR004364">
    <property type="entry name" value="Aa-tRNA-synt_II"/>
</dbReference>
<dbReference type="SUPFAM" id="SSF55681">
    <property type="entry name" value="Class II aaRS and biotin synthetases"/>
    <property type="match status" value="1"/>
</dbReference>
<evidence type="ECO:0000259" key="6">
    <source>
        <dbReference type="PROSITE" id="PS50862"/>
    </source>
</evidence>
<dbReference type="InterPro" id="IPR018149">
    <property type="entry name" value="Lys-tRNA-synth_II_C"/>
</dbReference>
<dbReference type="GO" id="GO:0004824">
    <property type="term" value="F:lysine-tRNA ligase activity"/>
    <property type="evidence" value="ECO:0007669"/>
    <property type="project" value="InterPro"/>
</dbReference>
<evidence type="ECO:0000313" key="7">
    <source>
        <dbReference type="EMBL" id="BBG29836.1"/>
    </source>
</evidence>
<dbReference type="EMBL" id="AP018933">
    <property type="protein sequence ID" value="BBG29836.1"/>
    <property type="molecule type" value="Genomic_DNA"/>
</dbReference>
<dbReference type="PANTHER" id="PTHR42918:SF6">
    <property type="entry name" value="ELONGATION FACTOR P--(R)-BETA-LYSINE LIGASE"/>
    <property type="match status" value="1"/>
</dbReference>
<evidence type="ECO:0000256" key="1">
    <source>
        <dbReference type="ARBA" id="ARBA00011738"/>
    </source>
</evidence>
<dbReference type="Pfam" id="PF00152">
    <property type="entry name" value="tRNA-synt_2"/>
    <property type="match status" value="1"/>
</dbReference>
<comment type="catalytic activity">
    <reaction evidence="5">
        <text>D-beta-lysine + L-lysyl-[protein] + ATP = N(6)-((3R)-3,6-diaminohexanoyl)-L-lysyl-[protein] + AMP + diphosphate + H(+)</text>
        <dbReference type="Rhea" id="RHEA:83435"/>
        <dbReference type="Rhea" id="RHEA-COMP:9752"/>
        <dbReference type="Rhea" id="RHEA-COMP:20131"/>
        <dbReference type="ChEBI" id="CHEBI:15378"/>
        <dbReference type="ChEBI" id="CHEBI:29969"/>
        <dbReference type="ChEBI" id="CHEBI:30616"/>
        <dbReference type="ChEBI" id="CHEBI:33019"/>
        <dbReference type="ChEBI" id="CHEBI:84138"/>
        <dbReference type="ChEBI" id="CHEBI:156053"/>
        <dbReference type="ChEBI" id="CHEBI:456215"/>
    </reaction>
    <physiologicalReaction direction="left-to-right" evidence="5">
        <dbReference type="Rhea" id="RHEA:83436"/>
    </physiologicalReaction>
</comment>
<dbReference type="InterPro" id="IPR006195">
    <property type="entry name" value="aa-tRNA-synth_II"/>
</dbReference>
<comment type="subunit">
    <text evidence="1">Homodimer.</text>
</comment>
<reference evidence="7 8" key="1">
    <citation type="submission" date="2018-09" db="EMBL/GenBank/DDBJ databases">
        <title>Zymobacter palmae IAM14233 (=T109) whole genome analysis.</title>
        <authorList>
            <person name="Yanase H."/>
        </authorList>
    </citation>
    <scope>NUCLEOTIDE SEQUENCE [LARGE SCALE GENOMIC DNA]</scope>
    <source>
        <strain evidence="7 8">IAM14233</strain>
    </source>
</reference>
<dbReference type="AlphaFoldDB" id="A0A348HDY4"/>
<dbReference type="NCBIfam" id="NF006828">
    <property type="entry name" value="PRK09350.1"/>
    <property type="match status" value="1"/>
</dbReference>
<dbReference type="STRING" id="1123510.GCA_000620025_02298"/>
<dbReference type="PRINTS" id="PR00982">
    <property type="entry name" value="TRNASYNTHLYS"/>
</dbReference>
<dbReference type="OrthoDB" id="9802326at2"/>
<protein>
    <submittedName>
        <fullName evidence="7">tRNA synthetase, class II</fullName>
    </submittedName>
</protein>
<feature type="domain" description="Aminoacyl-transfer RNA synthetases class-II family profile" evidence="6">
    <location>
        <begin position="27"/>
        <end position="327"/>
    </location>
</feature>
<dbReference type="Gene3D" id="3.30.930.10">
    <property type="entry name" value="Bira Bifunctional Protein, Domain 2"/>
    <property type="match status" value="1"/>
</dbReference>
<dbReference type="PROSITE" id="PS50862">
    <property type="entry name" value="AA_TRNA_LIGASE_II"/>
    <property type="match status" value="1"/>
</dbReference>
<dbReference type="GO" id="GO:0006430">
    <property type="term" value="P:lysyl-tRNA aminoacylation"/>
    <property type="evidence" value="ECO:0007669"/>
    <property type="project" value="InterPro"/>
</dbReference>
<keyword evidence="3" id="KW-0547">Nucleotide-binding</keyword>
<dbReference type="InterPro" id="IPR045864">
    <property type="entry name" value="aa-tRNA-synth_II/BPL/LPL"/>
</dbReference>
<dbReference type="Proteomes" id="UP000267342">
    <property type="component" value="Chromosome"/>
</dbReference>
<dbReference type="NCBIfam" id="TIGR00462">
    <property type="entry name" value="genX"/>
    <property type="match status" value="1"/>
</dbReference>
<keyword evidence="7" id="KW-0030">Aminoacyl-tRNA synthetase</keyword>
<accession>A0A348HDY4</accession>
<evidence type="ECO:0000256" key="5">
    <source>
        <dbReference type="ARBA" id="ARBA00052794"/>
    </source>
</evidence>
<proteinExistence type="predicted"/>
<dbReference type="GO" id="GO:0000049">
    <property type="term" value="F:tRNA binding"/>
    <property type="evidence" value="ECO:0007669"/>
    <property type="project" value="TreeGrafter"/>
</dbReference>
<dbReference type="FunFam" id="3.30.930.10:FF:000017">
    <property type="entry name" value="Elongation factor P--(R)-beta-lysine ligase"/>
    <property type="match status" value="1"/>
</dbReference>
<keyword evidence="8" id="KW-1185">Reference proteome</keyword>
<organism evidence="7 8">
    <name type="scientific">Zymobacter palmae</name>
    <dbReference type="NCBI Taxonomy" id="33074"/>
    <lineage>
        <taxon>Bacteria</taxon>
        <taxon>Pseudomonadati</taxon>
        <taxon>Pseudomonadota</taxon>
        <taxon>Gammaproteobacteria</taxon>
        <taxon>Oceanospirillales</taxon>
        <taxon>Halomonadaceae</taxon>
        <taxon>Zymobacter group</taxon>
        <taxon>Zymobacter</taxon>
    </lineage>
</organism>
<gene>
    <name evidence="7" type="ORF">ZBT109_1075</name>
</gene>
<keyword evidence="2" id="KW-0436">Ligase</keyword>
<sequence length="333" mass="37100">MTASSYPWAPSASLEALRFRARCMAIVRRFFLERDVLEVDTPVVCRAGTTDPFMDIVKTEVMTPEGPMTMWLQTSPEACMKRLLAAGSGPIYQIAHAFRDGEAGRRHNVEFTMLEWYQPGYSLSLLMNETVELIEAVLQCPVVLRCHRYRQLFRDYLAFDPFTASLETLKEAAVRHVGHDACHWERDALLDILMSHDIEPHLGPIMTDDGPVVIDAVVDYPASQAALARHHIDPEDGVTVAGRFELYWQGVELANGYDELTHAEEQHARLLADNEQRCELGRPEVTVDEALVAALAHGMPEGSGVALGLDRLIMLAYGASSLADVLPFPIDRA</sequence>
<evidence type="ECO:0000256" key="3">
    <source>
        <dbReference type="ARBA" id="ARBA00022741"/>
    </source>
</evidence>
<dbReference type="KEGG" id="zpl:ZBT109_1075"/>
<dbReference type="GO" id="GO:0005524">
    <property type="term" value="F:ATP binding"/>
    <property type="evidence" value="ECO:0007669"/>
    <property type="project" value="UniProtKB-KW"/>
</dbReference>
<evidence type="ECO:0000256" key="2">
    <source>
        <dbReference type="ARBA" id="ARBA00022598"/>
    </source>
</evidence>
<dbReference type="InterPro" id="IPR004525">
    <property type="entry name" value="EpmA"/>
</dbReference>
<dbReference type="PANTHER" id="PTHR42918">
    <property type="entry name" value="LYSYL-TRNA SYNTHETASE"/>
    <property type="match status" value="1"/>
</dbReference>
<dbReference type="GO" id="GO:0005829">
    <property type="term" value="C:cytosol"/>
    <property type="evidence" value="ECO:0007669"/>
    <property type="project" value="TreeGrafter"/>
</dbReference>
<name>A0A348HDY4_9GAMM</name>
<keyword evidence="4" id="KW-0067">ATP-binding</keyword>
<dbReference type="RefSeq" id="WP_027705355.1">
    <property type="nucleotide sequence ID" value="NZ_AP018933.1"/>
</dbReference>